<dbReference type="EMBL" id="MN738895">
    <property type="protein sequence ID" value="QHT30293.1"/>
    <property type="molecule type" value="Genomic_DNA"/>
</dbReference>
<sequence length="325" mass="38826">MKFLQSRFEEYIIAQEKNNLHPELEGIYNNSSNGLDNKRNLIFYGPTGIGKYTQALNYIKPYSDSNLKYERKIMFNFQNKREFLIKLSDIHFEIDMELLGCNAKLLWNDIYNHILDILSSRQNHTGIIICKNFHKIHSELLDIFYSYLQTLIHTNINLHYIFITESISFIPDNILHRCKIIPVKRPVKNTYKKCIGKTIDKSIKLNEIVNIKDLVTKNTQLMEPQKLITNKLIQSLENFNNINFIQFRDNIYNIFIYHLDVTICLKDIITHFIVHKKINKTTITEIYFEFYNFLKLYNNNYRPIYHLEKFMFYLCKIIHGLEDGV</sequence>
<dbReference type="SUPFAM" id="SSF52540">
    <property type="entry name" value="P-loop containing nucleoside triphosphate hydrolases"/>
    <property type="match status" value="1"/>
</dbReference>
<dbReference type="Gene3D" id="3.40.50.300">
    <property type="entry name" value="P-loop containing nucleotide triphosphate hydrolases"/>
    <property type="match status" value="1"/>
</dbReference>
<accession>A0A6C0EP70</accession>
<dbReference type="InterPro" id="IPR027417">
    <property type="entry name" value="P-loop_NTPase"/>
</dbReference>
<name>A0A6C0EP70_9ZZZZ</name>
<reference evidence="1" key="1">
    <citation type="journal article" date="2020" name="Nature">
        <title>Giant virus diversity and host interactions through global metagenomics.</title>
        <authorList>
            <person name="Schulz F."/>
            <person name="Roux S."/>
            <person name="Paez-Espino D."/>
            <person name="Jungbluth S."/>
            <person name="Walsh D.A."/>
            <person name="Denef V.J."/>
            <person name="McMahon K.D."/>
            <person name="Konstantinidis K.T."/>
            <person name="Eloe-Fadrosh E.A."/>
            <person name="Kyrpides N.C."/>
            <person name="Woyke T."/>
        </authorList>
    </citation>
    <scope>NUCLEOTIDE SEQUENCE</scope>
    <source>
        <strain evidence="1">GVMAG-M-3300009149-34</strain>
    </source>
</reference>
<dbReference type="AlphaFoldDB" id="A0A6C0EP70"/>
<proteinExistence type="predicted"/>
<evidence type="ECO:0000313" key="1">
    <source>
        <dbReference type="EMBL" id="QHT30293.1"/>
    </source>
</evidence>
<protein>
    <submittedName>
        <fullName evidence="1">Uncharacterized protein</fullName>
    </submittedName>
</protein>
<organism evidence="1">
    <name type="scientific">viral metagenome</name>
    <dbReference type="NCBI Taxonomy" id="1070528"/>
    <lineage>
        <taxon>unclassified sequences</taxon>
        <taxon>metagenomes</taxon>
        <taxon>organismal metagenomes</taxon>
    </lineage>
</organism>